<keyword evidence="2" id="KW-0227">DNA damage</keyword>
<keyword evidence="5" id="KW-0067">ATP-binding</keyword>
<dbReference type="PANTHER" id="PTHR47962">
    <property type="entry name" value="ATP-DEPENDENT HELICASE LHR-RELATED-RELATED"/>
    <property type="match status" value="1"/>
</dbReference>
<comment type="caution">
    <text evidence="14">The sequence shown here is derived from an EMBL/GenBank/DDBJ whole genome shotgun (WGS) entry which is preliminary data.</text>
</comment>
<name>A0A7J3SJH0_9CREN</name>
<dbReference type="InterPro" id="IPR017170">
    <property type="entry name" value="Lhr-like"/>
</dbReference>
<evidence type="ECO:0000259" key="11">
    <source>
        <dbReference type="PROSITE" id="PS51192"/>
    </source>
</evidence>
<dbReference type="GO" id="GO:0003724">
    <property type="term" value="F:RNA helicase activity"/>
    <property type="evidence" value="ECO:0007669"/>
    <property type="project" value="InterPro"/>
</dbReference>
<comment type="similarity">
    <text evidence="9">Belongs to the Lhr helicase family. Lhr-Core subfamily.</text>
</comment>
<keyword evidence="3" id="KW-0378">Hydrolase</keyword>
<dbReference type="InterPro" id="IPR052511">
    <property type="entry name" value="ATP-dep_Helicase"/>
</dbReference>
<dbReference type="Gene3D" id="3.40.50.300">
    <property type="entry name" value="P-loop containing nucleotide triphosphate hydrolases"/>
    <property type="match status" value="2"/>
</dbReference>
<evidence type="ECO:0000256" key="1">
    <source>
        <dbReference type="ARBA" id="ARBA00022741"/>
    </source>
</evidence>
<protein>
    <submittedName>
        <fullName evidence="14">DEAD/DEAH box helicase</fullName>
    </submittedName>
</protein>
<evidence type="ECO:0000256" key="3">
    <source>
        <dbReference type="ARBA" id="ARBA00022801"/>
    </source>
</evidence>
<dbReference type="PROSITE" id="PS51194">
    <property type="entry name" value="HELICASE_CTER"/>
    <property type="match status" value="1"/>
</dbReference>
<evidence type="ECO:0000259" key="13">
    <source>
        <dbReference type="PROSITE" id="PS51195"/>
    </source>
</evidence>
<dbReference type="PROSITE" id="PS51192">
    <property type="entry name" value="HELICASE_ATP_BIND_1"/>
    <property type="match status" value="1"/>
</dbReference>
<dbReference type="InterPro" id="IPR045628">
    <property type="entry name" value="Lhr_WH_dom"/>
</dbReference>
<keyword evidence="7" id="KW-0234">DNA repair</keyword>
<evidence type="ECO:0000256" key="4">
    <source>
        <dbReference type="ARBA" id="ARBA00022806"/>
    </source>
</evidence>
<dbReference type="AlphaFoldDB" id="A0A7J3SJH0"/>
<accession>A0A7J3SJH0</accession>
<dbReference type="Pfam" id="PF00270">
    <property type="entry name" value="DEAD"/>
    <property type="match status" value="1"/>
</dbReference>
<dbReference type="PIRSF" id="PIRSF037307">
    <property type="entry name" value="Lhr-like_helic_prd"/>
    <property type="match status" value="1"/>
</dbReference>
<keyword evidence="8" id="KW-0413">Isomerase</keyword>
<proteinExistence type="inferred from homology"/>
<dbReference type="GO" id="GO:0003677">
    <property type="term" value="F:DNA binding"/>
    <property type="evidence" value="ECO:0007669"/>
    <property type="project" value="UniProtKB-KW"/>
</dbReference>
<dbReference type="SMART" id="SM00487">
    <property type="entry name" value="DEXDc"/>
    <property type="match status" value="1"/>
</dbReference>
<evidence type="ECO:0000256" key="8">
    <source>
        <dbReference type="ARBA" id="ARBA00023235"/>
    </source>
</evidence>
<evidence type="ECO:0000256" key="10">
    <source>
        <dbReference type="PROSITE-ProRule" id="PRU00552"/>
    </source>
</evidence>
<dbReference type="InterPro" id="IPR027417">
    <property type="entry name" value="P-loop_NTPase"/>
</dbReference>
<gene>
    <name evidence="14" type="ORF">ENW83_00845</name>
</gene>
<evidence type="ECO:0000313" key="14">
    <source>
        <dbReference type="EMBL" id="HGZ59740.1"/>
    </source>
</evidence>
<dbReference type="SMART" id="SM00490">
    <property type="entry name" value="HELICc"/>
    <property type="match status" value="1"/>
</dbReference>
<evidence type="ECO:0000256" key="9">
    <source>
        <dbReference type="ARBA" id="ARBA00093467"/>
    </source>
</evidence>
<dbReference type="GO" id="GO:0016887">
    <property type="term" value="F:ATP hydrolysis activity"/>
    <property type="evidence" value="ECO:0007669"/>
    <property type="project" value="TreeGrafter"/>
</dbReference>
<dbReference type="InterPro" id="IPR013701">
    <property type="entry name" value="Lhr-like_DEAD/DEAH_assoc"/>
</dbReference>
<evidence type="ECO:0000256" key="2">
    <source>
        <dbReference type="ARBA" id="ARBA00022763"/>
    </source>
</evidence>
<keyword evidence="1" id="KW-0547">Nucleotide-binding</keyword>
<dbReference type="InterPro" id="IPR014014">
    <property type="entry name" value="RNA_helicase_DEAD_Q_motif"/>
</dbReference>
<dbReference type="EMBL" id="DTLS01000030">
    <property type="protein sequence ID" value="HGZ59740.1"/>
    <property type="molecule type" value="Genomic_DNA"/>
</dbReference>
<dbReference type="Pfam" id="PF00271">
    <property type="entry name" value="Helicase_C"/>
    <property type="match status" value="1"/>
</dbReference>
<organism evidence="14">
    <name type="scientific">Fervidicoccus fontis</name>
    <dbReference type="NCBI Taxonomy" id="683846"/>
    <lineage>
        <taxon>Archaea</taxon>
        <taxon>Thermoproteota</taxon>
        <taxon>Thermoprotei</taxon>
        <taxon>Fervidicoccales</taxon>
        <taxon>Fervidicoccaceae</taxon>
        <taxon>Fervidicoccus</taxon>
    </lineage>
</organism>
<sequence length="939" mass="106216">MLTMLTRDTNIFDQLHPKLRQVLEKYGYSSPTPIQKKAIPKILEGKNVIISAPTGSGKTEAALLPVFSKMLEHDDKYDHPQLVYITPMRALNRDIYVRMRQISDELGLNSIVRHGDSSKRERRSFIEGSYRWFITTPESFSMIITHPASRNLLADIRWVIVDEVHEMIESERGTMLAVALERLRRKARGFQFIALSATIPTVDLVRKLFNCPNCVDVRETERKAMEIGVYSIPFKEGTSSDEDRTRKIIEGMAKLIESSKNAIIFTNTRDTAEFLAYKFRENGYTGIEVHHGSLSIEARTEAEKKLKNGSLKAVIATSSLELGIDIGTVDLVIQYNSPRQVLRLSQRIGRSGHSLGKTSRGIIFSPHDIGDMLESAVIARRALLGIYEDISIPMVPMDVALHQAVGVVLGGEAKSKEEIYEIIRKVYPFKSMENEKMEKILEFASSMKLLFTRDNGEVVPGQRAREYYYSTTMIPDTRKVAVFSVNGERIGTLDAEFVFSKLEEETAFILKGREWKVVSIDDDRVVVEEVEEHRGLPPSWMGDLIPVSREVSREAVALLRRICLGEGFALLSKEYSSLTETIYENVRVVCEEQRKNGFALPHHEHILIESNDDESLLVIHVPLGSRGNFTLAMLLSRYLASRTGKRISVQSDAYKLFIDASAGIRLVDIEESIYGLASLSAEELREMLSTAVKASNAFTYRLIQVARKMGALSEDYSLKDSKKVLRYYKDTLIGEEALSELIFEKTDLNSVMKMLNGLRERKIKVFKQEKKGLSPITLYTVRGEHPISYSMDALPQELAISVLEKRVMEKEVLLKCLSCGYEKKSKIKDLPDIIRCERCGSRAVAPLPLSNSAFLQAVRAGISGKRLAGKDKEYYEDAVKRANLVISHGKNAVIALTPYGIGPRAASKALSKLKLGWKEFLRTLYEEERNYMKNRKYWD</sequence>
<feature type="short sequence motif" description="Q motif" evidence="10">
    <location>
        <begin position="8"/>
        <end position="36"/>
    </location>
</feature>
<dbReference type="InterPro" id="IPR001650">
    <property type="entry name" value="Helicase_C-like"/>
</dbReference>
<dbReference type="InterPro" id="IPR011545">
    <property type="entry name" value="DEAD/DEAH_box_helicase_dom"/>
</dbReference>
<dbReference type="GO" id="GO:0140097">
    <property type="term" value="F:catalytic activity, acting on DNA"/>
    <property type="evidence" value="ECO:0007669"/>
    <property type="project" value="UniProtKB-ARBA"/>
</dbReference>
<reference evidence="14" key="1">
    <citation type="journal article" date="2020" name="mSystems">
        <title>Genome- and Community-Level Interaction Insights into Carbon Utilization and Element Cycling Functions of Hydrothermarchaeota in Hydrothermal Sediment.</title>
        <authorList>
            <person name="Zhou Z."/>
            <person name="Liu Y."/>
            <person name="Xu W."/>
            <person name="Pan J."/>
            <person name="Luo Z.H."/>
            <person name="Li M."/>
        </authorList>
    </citation>
    <scope>NUCLEOTIDE SEQUENCE [LARGE SCALE GENOMIC DNA]</scope>
    <source>
        <strain evidence="14">SpSt-885</strain>
    </source>
</reference>
<feature type="domain" description="Helicase C-terminal" evidence="12">
    <location>
        <begin position="247"/>
        <end position="400"/>
    </location>
</feature>
<dbReference type="Pfam" id="PF08494">
    <property type="entry name" value="DEAD_assoc"/>
    <property type="match status" value="1"/>
</dbReference>
<dbReference type="PANTHER" id="PTHR47962:SF5">
    <property type="entry name" value="ATP-DEPENDENT HELICASE LHR-RELATED"/>
    <property type="match status" value="1"/>
</dbReference>
<dbReference type="InterPro" id="IPR014001">
    <property type="entry name" value="Helicase_ATP-bd"/>
</dbReference>
<keyword evidence="6" id="KW-0238">DNA-binding</keyword>
<dbReference type="Pfam" id="PF19306">
    <property type="entry name" value="WHD_Lhr"/>
    <property type="match status" value="1"/>
</dbReference>
<evidence type="ECO:0000259" key="12">
    <source>
        <dbReference type="PROSITE" id="PS51194"/>
    </source>
</evidence>
<dbReference type="GO" id="GO:0006281">
    <property type="term" value="P:DNA repair"/>
    <property type="evidence" value="ECO:0007669"/>
    <property type="project" value="UniProtKB-KW"/>
</dbReference>
<dbReference type="SUPFAM" id="SSF52540">
    <property type="entry name" value="P-loop containing nucleoside triphosphate hydrolases"/>
    <property type="match status" value="1"/>
</dbReference>
<dbReference type="GO" id="GO:0005524">
    <property type="term" value="F:ATP binding"/>
    <property type="evidence" value="ECO:0007669"/>
    <property type="project" value="UniProtKB-KW"/>
</dbReference>
<evidence type="ECO:0000256" key="7">
    <source>
        <dbReference type="ARBA" id="ARBA00023204"/>
    </source>
</evidence>
<feature type="domain" description="DEAD-box RNA helicase Q" evidence="13">
    <location>
        <begin position="8"/>
        <end position="36"/>
    </location>
</feature>
<dbReference type="PROSITE" id="PS51195">
    <property type="entry name" value="Q_MOTIF"/>
    <property type="match status" value="1"/>
</dbReference>
<evidence type="ECO:0000256" key="5">
    <source>
        <dbReference type="ARBA" id="ARBA00022840"/>
    </source>
</evidence>
<feature type="domain" description="Helicase ATP-binding" evidence="11">
    <location>
        <begin position="39"/>
        <end position="217"/>
    </location>
</feature>
<keyword evidence="4 14" id="KW-0347">Helicase</keyword>
<evidence type="ECO:0000256" key="6">
    <source>
        <dbReference type="ARBA" id="ARBA00023125"/>
    </source>
</evidence>